<dbReference type="AlphaFoldDB" id="A0A0F9QF67"/>
<proteinExistence type="predicted"/>
<name>A0A0F9QF67_9ZZZZ</name>
<dbReference type="EMBL" id="LAZR01001664">
    <property type="protein sequence ID" value="KKN41169.1"/>
    <property type="molecule type" value="Genomic_DNA"/>
</dbReference>
<comment type="caution">
    <text evidence="1">The sequence shown here is derived from an EMBL/GenBank/DDBJ whole genome shotgun (WGS) entry which is preliminary data.</text>
</comment>
<accession>A0A0F9QF67</accession>
<organism evidence="1">
    <name type="scientific">marine sediment metagenome</name>
    <dbReference type="NCBI Taxonomy" id="412755"/>
    <lineage>
        <taxon>unclassified sequences</taxon>
        <taxon>metagenomes</taxon>
        <taxon>ecological metagenomes</taxon>
    </lineage>
</organism>
<evidence type="ECO:0000313" key="1">
    <source>
        <dbReference type="EMBL" id="KKN41169.1"/>
    </source>
</evidence>
<protein>
    <submittedName>
        <fullName evidence="1">Uncharacterized protein</fullName>
    </submittedName>
</protein>
<reference evidence="1" key="1">
    <citation type="journal article" date="2015" name="Nature">
        <title>Complex archaea that bridge the gap between prokaryotes and eukaryotes.</title>
        <authorList>
            <person name="Spang A."/>
            <person name="Saw J.H."/>
            <person name="Jorgensen S.L."/>
            <person name="Zaremba-Niedzwiedzka K."/>
            <person name="Martijn J."/>
            <person name="Lind A.E."/>
            <person name="van Eijk R."/>
            <person name="Schleper C."/>
            <person name="Guy L."/>
            <person name="Ettema T.J."/>
        </authorList>
    </citation>
    <scope>NUCLEOTIDE SEQUENCE</scope>
</reference>
<sequence length="96" mass="9628">MSGPSLKMAHTTASMTATSAAVLAANGAREYALIVNDGSVACYLNLGSTAVASEGIRVNANGGSYEMSRNWGNLYTGAINGILASGTATLIVTEGV</sequence>
<gene>
    <name evidence="1" type="ORF">LCGC14_0725990</name>
</gene>